<evidence type="ECO:0000313" key="2">
    <source>
        <dbReference type="Proteomes" id="UP000245657"/>
    </source>
</evidence>
<dbReference type="GeneID" id="97547541"/>
<evidence type="ECO:0000313" key="1">
    <source>
        <dbReference type="EMBL" id="PWR70012.1"/>
    </source>
</evidence>
<dbReference type="RefSeq" id="WP_109970076.1">
    <property type="nucleotide sequence ID" value="NZ_CP176093.1"/>
</dbReference>
<dbReference type="EMBL" id="QGMY01000017">
    <property type="protein sequence ID" value="PWR70012.1"/>
    <property type="molecule type" value="Genomic_DNA"/>
</dbReference>
<protein>
    <submittedName>
        <fullName evidence="1">Uncharacterized protein</fullName>
    </submittedName>
</protein>
<sequence length="108" mass="12061">MKPILIPGNSFEYIYDYGSTTELRLKAGEQVRIKNTGEAIIVLGMNDPPAWTCSECGKPATFHYNEEDNETVLCNECSENPDLDECYLLPITNSPRTGVCAYEGGRYD</sequence>
<organism evidence="1 2">
    <name type="scientific">Methanospirillum lacunae</name>
    <dbReference type="NCBI Taxonomy" id="668570"/>
    <lineage>
        <taxon>Archaea</taxon>
        <taxon>Methanobacteriati</taxon>
        <taxon>Methanobacteriota</taxon>
        <taxon>Stenosarchaea group</taxon>
        <taxon>Methanomicrobia</taxon>
        <taxon>Methanomicrobiales</taxon>
        <taxon>Methanospirillaceae</taxon>
        <taxon>Methanospirillum</taxon>
    </lineage>
</organism>
<dbReference type="AlphaFoldDB" id="A0A2V2MPI3"/>
<name>A0A2V2MPI3_9EURY</name>
<keyword evidence="2" id="KW-1185">Reference proteome</keyword>
<dbReference type="OrthoDB" id="117055at2157"/>
<dbReference type="Proteomes" id="UP000245657">
    <property type="component" value="Unassembled WGS sequence"/>
</dbReference>
<accession>A0A2V2MPI3</accession>
<comment type="caution">
    <text evidence="1">The sequence shown here is derived from an EMBL/GenBank/DDBJ whole genome shotgun (WGS) entry which is preliminary data.</text>
</comment>
<proteinExistence type="predicted"/>
<gene>
    <name evidence="1" type="ORF">DK846_16420</name>
</gene>
<reference evidence="1 2" key="1">
    <citation type="submission" date="2018-05" db="EMBL/GenBank/DDBJ databases">
        <title>Draft genome of Methanospirillum lacunae Ki8-1.</title>
        <authorList>
            <person name="Dueholm M.S."/>
            <person name="Nielsen P.H."/>
            <person name="Bakmann L.F."/>
            <person name="Otzen D.E."/>
        </authorList>
    </citation>
    <scope>NUCLEOTIDE SEQUENCE [LARGE SCALE GENOMIC DNA]</scope>
    <source>
        <strain evidence="1 2">Ki8-1</strain>
    </source>
</reference>